<evidence type="ECO:0000256" key="10">
    <source>
        <dbReference type="ARBA" id="ARBA00048552"/>
    </source>
</evidence>
<dbReference type="RefSeq" id="WP_061833396.1">
    <property type="nucleotide sequence ID" value="NZ_LUKE01000001.1"/>
</dbReference>
<dbReference type="SUPFAM" id="SSF56553">
    <property type="entry name" value="Insert subdomain of RNA polymerase alpha subunit"/>
    <property type="match status" value="1"/>
</dbReference>
<evidence type="ECO:0000256" key="7">
    <source>
        <dbReference type="ARBA" id="ARBA00023163"/>
    </source>
</evidence>
<dbReference type="EC" id="2.7.7.6" evidence="2 11"/>
<sequence length="344" mass="38766">MQEHYYKFWREMIKPKGFEIDRDTLRDDYAKFIIRPLERGFGVTLGNSLRRILLSSMMGSAITAVKFEGVLHEFTTIPDVLEDVTDIILNLKEVRFKQYTSDALTLKINKKGPGKVTAADIQTTDKIEVLNPDLHIATLGANANFSAEIIVSFGRGYVPTENRETDLPISFIGVDALYSPIRKVNYNVSNARVGQRTDYDALTLEVWTDGSLKPEEAVALSSKIMKEQLQIFLTFDEMMEPAEEAREMGSPSLNENLFRSVDDLELSVRSANCLKNANIRYIGELVVRSEAEMLKTKNFGRKSLNEIKEILGEMGLGLGMKIEGWPPPGWDPSQPPVKRSEVPQ</sequence>
<evidence type="ECO:0000256" key="1">
    <source>
        <dbReference type="ARBA" id="ARBA00007123"/>
    </source>
</evidence>
<protein>
    <recommendedName>
        <fullName evidence="3 11">DNA-directed RNA polymerase subunit alpha</fullName>
        <shortName evidence="11">RNAP subunit alpha</shortName>
        <ecNumber evidence="2 11">2.7.7.6</ecNumber>
    </recommendedName>
    <alternativeName>
        <fullName evidence="9 11">RNA polymerase subunit alpha</fullName>
    </alternativeName>
    <alternativeName>
        <fullName evidence="8 11">Transcriptase subunit alpha</fullName>
    </alternativeName>
</protein>
<proteinExistence type="inferred from homology"/>
<dbReference type="InterPro" id="IPR011773">
    <property type="entry name" value="DNA-dir_RpoA"/>
</dbReference>
<dbReference type="GO" id="GO:0003899">
    <property type="term" value="F:DNA-directed RNA polymerase activity"/>
    <property type="evidence" value="ECO:0007669"/>
    <property type="project" value="UniProtKB-UniRule"/>
</dbReference>
<gene>
    <name evidence="11" type="primary">rpoA</name>
    <name evidence="14" type="ORF">AZI86_01920</name>
</gene>
<organism evidence="14 15">
    <name type="scientific">Bdellovibrio bacteriovorus</name>
    <dbReference type="NCBI Taxonomy" id="959"/>
    <lineage>
        <taxon>Bacteria</taxon>
        <taxon>Pseudomonadati</taxon>
        <taxon>Bdellovibrionota</taxon>
        <taxon>Bdellovibrionia</taxon>
        <taxon>Bdellovibrionales</taxon>
        <taxon>Pseudobdellovibrionaceae</taxon>
        <taxon>Bdellovibrio</taxon>
    </lineage>
</organism>
<dbReference type="FunFam" id="1.10.150.20:FF:000001">
    <property type="entry name" value="DNA-directed RNA polymerase subunit alpha"/>
    <property type="match status" value="1"/>
</dbReference>
<dbReference type="Gene3D" id="3.30.1360.10">
    <property type="entry name" value="RNA polymerase, RBP11-like subunit"/>
    <property type="match status" value="1"/>
</dbReference>
<comment type="caution">
    <text evidence="14">The sequence shown here is derived from an EMBL/GenBank/DDBJ whole genome shotgun (WGS) entry which is preliminary data.</text>
</comment>
<dbReference type="OrthoDB" id="5289974at2"/>
<dbReference type="Gene3D" id="1.10.150.20">
    <property type="entry name" value="5' to 3' exonuclease, C-terminal subdomain"/>
    <property type="match status" value="1"/>
</dbReference>
<comment type="domain">
    <text evidence="11">The N-terminal domain is essential for RNAP assembly and basal transcription, whereas the C-terminal domain is involved in interaction with transcriptional regulators and with upstream promoter elements.</text>
</comment>
<dbReference type="Pfam" id="PF03118">
    <property type="entry name" value="RNA_pol_A_CTD"/>
    <property type="match status" value="1"/>
</dbReference>
<keyword evidence="7 11" id="KW-0804">Transcription</keyword>
<evidence type="ECO:0000256" key="9">
    <source>
        <dbReference type="ARBA" id="ARBA00033070"/>
    </source>
</evidence>
<dbReference type="InterPro" id="IPR011262">
    <property type="entry name" value="DNA-dir_RNA_pol_insert"/>
</dbReference>
<evidence type="ECO:0000256" key="8">
    <source>
        <dbReference type="ARBA" id="ARBA00032524"/>
    </source>
</evidence>
<dbReference type="GO" id="GO:0000428">
    <property type="term" value="C:DNA-directed RNA polymerase complex"/>
    <property type="evidence" value="ECO:0007669"/>
    <property type="project" value="UniProtKB-KW"/>
</dbReference>
<dbReference type="GO" id="GO:0003677">
    <property type="term" value="F:DNA binding"/>
    <property type="evidence" value="ECO:0007669"/>
    <property type="project" value="UniProtKB-UniRule"/>
</dbReference>
<dbReference type="InterPro" id="IPR011260">
    <property type="entry name" value="RNAP_asu_C"/>
</dbReference>
<feature type="region of interest" description="Alpha C-terminal domain (alpha-CTD)" evidence="11">
    <location>
        <begin position="253"/>
        <end position="344"/>
    </location>
</feature>
<dbReference type="FunFam" id="2.170.120.12:FF:000001">
    <property type="entry name" value="DNA-directed RNA polymerase subunit alpha"/>
    <property type="match status" value="1"/>
</dbReference>
<keyword evidence="6 11" id="KW-0548">Nucleotidyltransferase</keyword>
<dbReference type="CDD" id="cd06928">
    <property type="entry name" value="RNAP_alpha_NTD"/>
    <property type="match status" value="1"/>
</dbReference>
<keyword evidence="15" id="KW-1185">Reference proteome</keyword>
<reference evidence="14 15" key="1">
    <citation type="submission" date="2016-03" db="EMBL/GenBank/DDBJ databases">
        <authorList>
            <person name="Ploux O."/>
        </authorList>
    </citation>
    <scope>NUCLEOTIDE SEQUENCE [LARGE SCALE GENOMIC DNA]</scope>
    <source>
        <strain evidence="14 15">R0</strain>
    </source>
</reference>
<dbReference type="NCBIfam" id="NF003513">
    <property type="entry name" value="PRK05182.1-2"/>
    <property type="match status" value="1"/>
</dbReference>
<feature type="region of interest" description="Alpha N-terminal domain (alpha-NTD)" evidence="11">
    <location>
        <begin position="1"/>
        <end position="236"/>
    </location>
</feature>
<dbReference type="GO" id="GO:0005737">
    <property type="term" value="C:cytoplasm"/>
    <property type="evidence" value="ECO:0007669"/>
    <property type="project" value="UniProtKB-ARBA"/>
</dbReference>
<keyword evidence="4 11" id="KW-0240">DNA-directed RNA polymerase</keyword>
<dbReference type="InterPro" id="IPR036603">
    <property type="entry name" value="RBP11-like"/>
</dbReference>
<dbReference type="SMART" id="SM00662">
    <property type="entry name" value="RPOLD"/>
    <property type="match status" value="1"/>
</dbReference>
<evidence type="ECO:0000259" key="13">
    <source>
        <dbReference type="SMART" id="SM00662"/>
    </source>
</evidence>
<dbReference type="Gene3D" id="2.170.120.12">
    <property type="entry name" value="DNA-directed RNA polymerase, insert domain"/>
    <property type="match status" value="1"/>
</dbReference>
<dbReference type="Pfam" id="PF01000">
    <property type="entry name" value="RNA_pol_A_bac"/>
    <property type="match status" value="1"/>
</dbReference>
<dbReference type="SUPFAM" id="SSF47789">
    <property type="entry name" value="C-terminal domain of RNA polymerase alpha subunit"/>
    <property type="match status" value="1"/>
</dbReference>
<evidence type="ECO:0000256" key="4">
    <source>
        <dbReference type="ARBA" id="ARBA00022478"/>
    </source>
</evidence>
<comment type="function">
    <text evidence="11">DNA-dependent RNA polymerase catalyzes the transcription of DNA into RNA using the four ribonucleoside triphosphates as substrates.</text>
</comment>
<dbReference type="NCBIfam" id="TIGR02027">
    <property type="entry name" value="rpoA"/>
    <property type="match status" value="1"/>
</dbReference>
<comment type="similarity">
    <text evidence="1 11">Belongs to the RNA polymerase alpha chain family.</text>
</comment>
<comment type="catalytic activity">
    <reaction evidence="10 11">
        <text>RNA(n) + a ribonucleoside 5'-triphosphate = RNA(n+1) + diphosphate</text>
        <dbReference type="Rhea" id="RHEA:21248"/>
        <dbReference type="Rhea" id="RHEA-COMP:14527"/>
        <dbReference type="Rhea" id="RHEA-COMP:17342"/>
        <dbReference type="ChEBI" id="CHEBI:33019"/>
        <dbReference type="ChEBI" id="CHEBI:61557"/>
        <dbReference type="ChEBI" id="CHEBI:140395"/>
        <dbReference type="EC" id="2.7.7.6"/>
    </reaction>
</comment>
<dbReference type="NCBIfam" id="NF003519">
    <property type="entry name" value="PRK05182.2-5"/>
    <property type="match status" value="1"/>
</dbReference>
<dbReference type="AlphaFoldDB" id="A0A150WMY3"/>
<dbReference type="GO" id="GO:0046983">
    <property type="term" value="F:protein dimerization activity"/>
    <property type="evidence" value="ECO:0007669"/>
    <property type="project" value="InterPro"/>
</dbReference>
<evidence type="ECO:0000256" key="11">
    <source>
        <dbReference type="HAMAP-Rule" id="MF_00059"/>
    </source>
</evidence>
<dbReference type="GO" id="GO:0006351">
    <property type="term" value="P:DNA-templated transcription"/>
    <property type="evidence" value="ECO:0007669"/>
    <property type="project" value="UniProtKB-UniRule"/>
</dbReference>
<keyword evidence="5 11" id="KW-0808">Transferase</keyword>
<evidence type="ECO:0000313" key="15">
    <source>
        <dbReference type="Proteomes" id="UP000075320"/>
    </source>
</evidence>
<evidence type="ECO:0000256" key="6">
    <source>
        <dbReference type="ARBA" id="ARBA00022695"/>
    </source>
</evidence>
<evidence type="ECO:0000256" key="2">
    <source>
        <dbReference type="ARBA" id="ARBA00012418"/>
    </source>
</evidence>
<accession>A0A150WMY3</accession>
<dbReference type="InterPro" id="IPR011263">
    <property type="entry name" value="DNA-dir_RNA_pol_RpoA/D/Rpb3"/>
</dbReference>
<dbReference type="InterPro" id="IPR036643">
    <property type="entry name" value="RNApol_insert_sf"/>
</dbReference>
<dbReference type="HAMAP" id="MF_00059">
    <property type="entry name" value="RNApol_bact_RpoA"/>
    <property type="match status" value="1"/>
</dbReference>
<dbReference type="SUPFAM" id="SSF55257">
    <property type="entry name" value="RBP11-like subunits of RNA polymerase"/>
    <property type="match status" value="1"/>
</dbReference>
<feature type="compositionally biased region" description="Pro residues" evidence="12">
    <location>
        <begin position="325"/>
        <end position="335"/>
    </location>
</feature>
<evidence type="ECO:0000313" key="14">
    <source>
        <dbReference type="EMBL" id="KYG65853.1"/>
    </source>
</evidence>
<evidence type="ECO:0000256" key="12">
    <source>
        <dbReference type="SAM" id="MobiDB-lite"/>
    </source>
</evidence>
<evidence type="ECO:0000256" key="5">
    <source>
        <dbReference type="ARBA" id="ARBA00022679"/>
    </source>
</evidence>
<dbReference type="Proteomes" id="UP000075320">
    <property type="component" value="Unassembled WGS sequence"/>
</dbReference>
<comment type="subunit">
    <text evidence="11">Homodimer. The RNAP catalytic core consists of 2 alpha, 1 beta, 1 beta' and 1 omega subunit. When a sigma factor is associated with the core the holoenzyme is formed, which can initiate transcription.</text>
</comment>
<feature type="region of interest" description="Disordered" evidence="12">
    <location>
        <begin position="324"/>
        <end position="344"/>
    </location>
</feature>
<evidence type="ECO:0000256" key="3">
    <source>
        <dbReference type="ARBA" id="ARBA00015972"/>
    </source>
</evidence>
<name>A0A150WMY3_BDEBC</name>
<feature type="domain" description="DNA-directed RNA polymerase RpoA/D/Rpb3-type" evidence="13">
    <location>
        <begin position="29"/>
        <end position="235"/>
    </location>
</feature>
<dbReference type="EMBL" id="LUKE01000001">
    <property type="protein sequence ID" value="KYG65853.1"/>
    <property type="molecule type" value="Genomic_DNA"/>
</dbReference>
<dbReference type="Pfam" id="PF01193">
    <property type="entry name" value="RNA_pol_L"/>
    <property type="match status" value="1"/>
</dbReference>